<dbReference type="Gene3D" id="3.30.200.20">
    <property type="entry name" value="Phosphorylase Kinase, domain 1"/>
    <property type="match status" value="1"/>
</dbReference>
<dbReference type="Gene3D" id="1.10.510.10">
    <property type="entry name" value="Transferase(Phosphotransferase) domain 1"/>
    <property type="match status" value="1"/>
</dbReference>
<evidence type="ECO:0000256" key="5">
    <source>
        <dbReference type="ARBA" id="ARBA00022777"/>
    </source>
</evidence>
<dbReference type="InterPro" id="IPR000719">
    <property type="entry name" value="Prot_kinase_dom"/>
</dbReference>
<keyword evidence="3" id="KW-0808">Transferase</keyword>
<dbReference type="InterPro" id="IPR008266">
    <property type="entry name" value="Tyr_kinase_AS"/>
</dbReference>
<dbReference type="SMART" id="SM00220">
    <property type="entry name" value="S_TKc"/>
    <property type="match status" value="1"/>
</dbReference>
<evidence type="ECO:0000313" key="9">
    <source>
        <dbReference type="Proteomes" id="UP001147653"/>
    </source>
</evidence>
<keyword evidence="2" id="KW-0723">Serine/threonine-protein kinase</keyword>
<proteinExistence type="predicted"/>
<dbReference type="EC" id="2.7.11.1" evidence="1"/>
<organism evidence="8 9">
    <name type="scientific">Solirubrobacter phytolaccae</name>
    <dbReference type="NCBI Taxonomy" id="1404360"/>
    <lineage>
        <taxon>Bacteria</taxon>
        <taxon>Bacillati</taxon>
        <taxon>Actinomycetota</taxon>
        <taxon>Thermoleophilia</taxon>
        <taxon>Solirubrobacterales</taxon>
        <taxon>Solirubrobacteraceae</taxon>
        <taxon>Solirubrobacter</taxon>
    </lineage>
</organism>
<name>A0A9X3N5G5_9ACTN</name>
<keyword evidence="6" id="KW-0067">ATP-binding</keyword>
<accession>A0A9X3N5G5</accession>
<evidence type="ECO:0000256" key="4">
    <source>
        <dbReference type="ARBA" id="ARBA00022741"/>
    </source>
</evidence>
<comment type="caution">
    <text evidence="8">The sequence shown here is derived from an EMBL/GenBank/DDBJ whole genome shotgun (WGS) entry which is preliminary data.</text>
</comment>
<dbReference type="InterPro" id="IPR011009">
    <property type="entry name" value="Kinase-like_dom_sf"/>
</dbReference>
<keyword evidence="4" id="KW-0547">Nucleotide-binding</keyword>
<evidence type="ECO:0000259" key="7">
    <source>
        <dbReference type="PROSITE" id="PS50011"/>
    </source>
</evidence>
<dbReference type="PROSITE" id="PS50011">
    <property type="entry name" value="PROTEIN_KINASE_DOM"/>
    <property type="match status" value="1"/>
</dbReference>
<sequence length="287" mass="32409">MQLGRYVLDPNRMKEGGQAFVYFTTDPYDGARVAIKVSRPSTWSHQRMVREIQAQKALDHPNILPVRDHDTDLGWYATDEAECSLDDLGPFPRAQWMYLRAGMTGVVSAIAYAHAQGYVHRDLSPGNILVFGGGWTVSDWGFVYLPPRKAPRMTEPLERFGTPEFMAPEQVADPRKVGPEADIFALGRIAAWATMLNRDEGSSDDHPFTAWWRRLIDGTTAYDPAKRWAIRDLQAHLRTKPSVQRLQEPEFDQPLTVSRADSCPQCGSARGRDAAERCLHCHTHLAY</sequence>
<dbReference type="GO" id="GO:0005524">
    <property type="term" value="F:ATP binding"/>
    <property type="evidence" value="ECO:0007669"/>
    <property type="project" value="UniProtKB-KW"/>
</dbReference>
<evidence type="ECO:0000256" key="3">
    <source>
        <dbReference type="ARBA" id="ARBA00022679"/>
    </source>
</evidence>
<keyword evidence="5 8" id="KW-0418">Kinase</keyword>
<evidence type="ECO:0000256" key="1">
    <source>
        <dbReference type="ARBA" id="ARBA00012513"/>
    </source>
</evidence>
<gene>
    <name evidence="8" type="ORF">OJ997_00790</name>
</gene>
<reference evidence="8" key="1">
    <citation type="submission" date="2022-10" db="EMBL/GenBank/DDBJ databases">
        <title>The WGS of Solirubrobacter phytolaccae KCTC 29190.</title>
        <authorList>
            <person name="Jiang Z."/>
        </authorList>
    </citation>
    <scope>NUCLEOTIDE SEQUENCE</scope>
    <source>
        <strain evidence="8">KCTC 29190</strain>
    </source>
</reference>
<dbReference type="Pfam" id="PF00069">
    <property type="entry name" value="Pkinase"/>
    <property type="match status" value="1"/>
</dbReference>
<dbReference type="PROSITE" id="PS00109">
    <property type="entry name" value="PROTEIN_KINASE_TYR"/>
    <property type="match status" value="1"/>
</dbReference>
<dbReference type="EMBL" id="JAPDDP010000001">
    <property type="protein sequence ID" value="MDA0178815.1"/>
    <property type="molecule type" value="Genomic_DNA"/>
</dbReference>
<dbReference type="AlphaFoldDB" id="A0A9X3N5G5"/>
<dbReference type="RefSeq" id="WP_270023083.1">
    <property type="nucleotide sequence ID" value="NZ_JAPDDP010000001.1"/>
</dbReference>
<evidence type="ECO:0000256" key="2">
    <source>
        <dbReference type="ARBA" id="ARBA00022527"/>
    </source>
</evidence>
<protein>
    <recommendedName>
        <fullName evidence="1">non-specific serine/threonine protein kinase</fullName>
        <ecNumber evidence="1">2.7.11.1</ecNumber>
    </recommendedName>
</protein>
<dbReference type="Proteomes" id="UP001147653">
    <property type="component" value="Unassembled WGS sequence"/>
</dbReference>
<dbReference type="PANTHER" id="PTHR43289:SF6">
    <property type="entry name" value="SERINE_THREONINE-PROTEIN KINASE NEKL-3"/>
    <property type="match status" value="1"/>
</dbReference>
<evidence type="ECO:0000256" key="6">
    <source>
        <dbReference type="ARBA" id="ARBA00022840"/>
    </source>
</evidence>
<dbReference type="PANTHER" id="PTHR43289">
    <property type="entry name" value="MITOGEN-ACTIVATED PROTEIN KINASE KINASE KINASE 20-RELATED"/>
    <property type="match status" value="1"/>
</dbReference>
<evidence type="ECO:0000313" key="8">
    <source>
        <dbReference type="EMBL" id="MDA0178815.1"/>
    </source>
</evidence>
<dbReference type="GO" id="GO:0004674">
    <property type="term" value="F:protein serine/threonine kinase activity"/>
    <property type="evidence" value="ECO:0007669"/>
    <property type="project" value="UniProtKB-KW"/>
</dbReference>
<keyword evidence="9" id="KW-1185">Reference proteome</keyword>
<feature type="domain" description="Protein kinase" evidence="7">
    <location>
        <begin position="7"/>
        <end position="287"/>
    </location>
</feature>
<dbReference type="SUPFAM" id="SSF56112">
    <property type="entry name" value="Protein kinase-like (PK-like)"/>
    <property type="match status" value="1"/>
</dbReference>